<sequence>MCIMTISSEGELELVGLMRLRKQLFLRSALCDHRSRELHGSGRGGALTHFVFVNGGCHLFIDAGTRVHLLDAKGLSFTQNVFISCYCIEHCKQL</sequence>
<reference evidence="1" key="3">
    <citation type="submission" date="2025-09" db="UniProtKB">
        <authorList>
            <consortium name="Ensembl"/>
        </authorList>
    </citation>
    <scope>IDENTIFICATION</scope>
</reference>
<dbReference type="Ensembl" id="ENSNLET00000059331.1">
    <property type="protein sequence ID" value="ENSNLEP00000033910.1"/>
    <property type="gene ID" value="ENSNLEG00000027996.1"/>
</dbReference>
<proteinExistence type="predicted"/>
<dbReference type="OMA" id="VFICICY"/>
<accession>A0A2I3GRN6</accession>
<dbReference type="InParanoid" id="A0A2I3GRN6"/>
<dbReference type="GeneTree" id="ENSGT00900000143807"/>
<reference evidence="1" key="2">
    <citation type="submission" date="2025-08" db="UniProtKB">
        <authorList>
            <consortium name="Ensembl"/>
        </authorList>
    </citation>
    <scope>IDENTIFICATION</scope>
</reference>
<dbReference type="AlphaFoldDB" id="A0A2I3GRN6"/>
<name>A0A2I3GRN6_NOMLE</name>
<dbReference type="Proteomes" id="UP000001073">
    <property type="component" value="Chromosome 2"/>
</dbReference>
<organism evidence="1 2">
    <name type="scientific">Nomascus leucogenys</name>
    <name type="common">Northern white-cheeked gibbon</name>
    <name type="synonym">Hylobates leucogenys</name>
    <dbReference type="NCBI Taxonomy" id="61853"/>
    <lineage>
        <taxon>Eukaryota</taxon>
        <taxon>Metazoa</taxon>
        <taxon>Chordata</taxon>
        <taxon>Craniata</taxon>
        <taxon>Vertebrata</taxon>
        <taxon>Euteleostomi</taxon>
        <taxon>Mammalia</taxon>
        <taxon>Eutheria</taxon>
        <taxon>Euarchontoglires</taxon>
        <taxon>Primates</taxon>
        <taxon>Haplorrhini</taxon>
        <taxon>Catarrhini</taxon>
        <taxon>Hylobatidae</taxon>
        <taxon>Nomascus</taxon>
    </lineage>
</organism>
<dbReference type="EMBL" id="ADFV01119079">
    <property type="status" value="NOT_ANNOTATED_CDS"/>
    <property type="molecule type" value="Genomic_DNA"/>
</dbReference>
<keyword evidence="2" id="KW-1185">Reference proteome</keyword>
<protein>
    <submittedName>
        <fullName evidence="1">Uncharacterized protein</fullName>
    </submittedName>
</protein>
<evidence type="ECO:0000313" key="1">
    <source>
        <dbReference type="Ensembl" id="ENSNLEP00000033910.1"/>
    </source>
</evidence>
<reference evidence="1 2" key="1">
    <citation type="submission" date="2012-10" db="EMBL/GenBank/DDBJ databases">
        <authorList>
            <consortium name="Gibbon Genome Sequencing Consortium"/>
        </authorList>
    </citation>
    <scope>NUCLEOTIDE SEQUENCE [LARGE SCALE GENOMIC DNA]</scope>
</reference>
<evidence type="ECO:0000313" key="2">
    <source>
        <dbReference type="Proteomes" id="UP000001073"/>
    </source>
</evidence>